<sequence length="396" mass="45854">MSSIFTNVPQGFNLAVEVLNSLPQDILAEMCQDVAAFLQYKIALFPVEQYQKCLQNAEISYDAKLIFNAISYIFRCAAKAKLPTDKLITELKSSLCWKDSTLAVIKHVWNDQLLDMKWKLSVGVSSSICPSLNSPYITALVSATDPSGAVLTKSFEMTIGEFRNVTILTFLSSSMEWSEAHDIQLCREIMVTNPFSAKRKTSDRKRLWETIARNLVKINSPKFKTSLSERAVRERYMRIAQRFKAKMNEEIKASGISPEQSELDVLLEELTEREEMAEEERFQQGKKSEKDQEKAKDIRLKAMEKLSQTKKRKSEENSDDPPKKSRRVGSETLSFLKEKNEREMDFKQKELELRSKEYEEERKRRDEAEKRQDSMMQMFVQQNQLMLSLISKLTDK</sequence>
<dbReference type="InterPro" id="IPR017920">
    <property type="entry name" value="COMM"/>
</dbReference>
<feature type="region of interest" description="Disordered" evidence="1">
    <location>
        <begin position="274"/>
        <end position="376"/>
    </location>
</feature>
<evidence type="ECO:0000313" key="3">
    <source>
        <dbReference type="EMBL" id="KAK2556086.1"/>
    </source>
</evidence>
<accession>A0AAD9Q817</accession>
<feature type="compositionally biased region" description="Basic and acidic residues" evidence="1">
    <location>
        <begin position="313"/>
        <end position="323"/>
    </location>
</feature>
<dbReference type="AlphaFoldDB" id="A0AAD9Q817"/>
<evidence type="ECO:0000259" key="2">
    <source>
        <dbReference type="Pfam" id="PF07258"/>
    </source>
</evidence>
<dbReference type="EMBL" id="JARQWQ010000058">
    <property type="protein sequence ID" value="KAK2556086.1"/>
    <property type="molecule type" value="Genomic_DNA"/>
</dbReference>
<keyword evidence="4" id="KW-1185">Reference proteome</keyword>
<protein>
    <submittedName>
        <fullName evidence="3">COMM domain-containing protein 6</fullName>
    </submittedName>
</protein>
<comment type="caution">
    <text evidence="3">The sequence shown here is derived from an EMBL/GenBank/DDBJ whole genome shotgun (WGS) entry which is preliminary data.</text>
</comment>
<dbReference type="PANTHER" id="PTHR33309:SF1">
    <property type="entry name" value="MYB_SANT-LIKE DNA-BINDING DOMAIN-CONTAINING PROTEIN"/>
    <property type="match status" value="1"/>
</dbReference>
<feature type="compositionally biased region" description="Basic and acidic residues" evidence="1">
    <location>
        <begin position="336"/>
        <end position="373"/>
    </location>
</feature>
<feature type="domain" description="COMM" evidence="2">
    <location>
        <begin position="110"/>
        <end position="164"/>
    </location>
</feature>
<feature type="compositionally biased region" description="Basic and acidic residues" evidence="1">
    <location>
        <begin position="279"/>
        <end position="304"/>
    </location>
</feature>
<name>A0AAD9Q817_ACRCE</name>
<dbReference type="Pfam" id="PF07258">
    <property type="entry name" value="COMM_domain"/>
    <property type="match status" value="1"/>
</dbReference>
<organism evidence="3 4">
    <name type="scientific">Acropora cervicornis</name>
    <name type="common">Staghorn coral</name>
    <dbReference type="NCBI Taxonomy" id="6130"/>
    <lineage>
        <taxon>Eukaryota</taxon>
        <taxon>Metazoa</taxon>
        <taxon>Cnidaria</taxon>
        <taxon>Anthozoa</taxon>
        <taxon>Hexacorallia</taxon>
        <taxon>Scleractinia</taxon>
        <taxon>Astrocoeniina</taxon>
        <taxon>Acroporidae</taxon>
        <taxon>Acropora</taxon>
    </lineage>
</organism>
<evidence type="ECO:0000313" key="4">
    <source>
        <dbReference type="Proteomes" id="UP001249851"/>
    </source>
</evidence>
<reference evidence="3" key="1">
    <citation type="journal article" date="2023" name="G3 (Bethesda)">
        <title>Whole genome assembly and annotation of the endangered Caribbean coral Acropora cervicornis.</title>
        <authorList>
            <person name="Selwyn J.D."/>
            <person name="Vollmer S.V."/>
        </authorList>
    </citation>
    <scope>NUCLEOTIDE SEQUENCE</scope>
    <source>
        <strain evidence="3">K2</strain>
    </source>
</reference>
<reference evidence="3" key="2">
    <citation type="journal article" date="2023" name="Science">
        <title>Genomic signatures of disease resistance in endangered staghorn corals.</title>
        <authorList>
            <person name="Vollmer S.V."/>
            <person name="Selwyn J.D."/>
            <person name="Despard B.A."/>
            <person name="Roesel C.L."/>
        </authorList>
    </citation>
    <scope>NUCLEOTIDE SEQUENCE</scope>
    <source>
        <strain evidence="3">K2</strain>
    </source>
</reference>
<dbReference type="Proteomes" id="UP001249851">
    <property type="component" value="Unassembled WGS sequence"/>
</dbReference>
<proteinExistence type="predicted"/>
<dbReference type="PANTHER" id="PTHR33309">
    <property type="entry name" value="KERATIN, ULTRA HIGH-SULFUR MATRIX PROTEIN-LIKE"/>
    <property type="match status" value="1"/>
</dbReference>
<evidence type="ECO:0000256" key="1">
    <source>
        <dbReference type="SAM" id="MobiDB-lite"/>
    </source>
</evidence>
<gene>
    <name evidence="3" type="ORF">P5673_022103</name>
</gene>